<organism evidence="2 3">
    <name type="scientific">Candidatus Methanoperedens nitratireducens</name>
    <dbReference type="NCBI Taxonomy" id="1392998"/>
    <lineage>
        <taxon>Archaea</taxon>
        <taxon>Methanobacteriati</taxon>
        <taxon>Methanobacteriota</taxon>
        <taxon>Stenosarchaea group</taxon>
        <taxon>Methanomicrobia</taxon>
        <taxon>Methanosarcinales</taxon>
        <taxon>ANME-2 cluster</taxon>
        <taxon>Candidatus Methanoperedentaceae</taxon>
        <taxon>Candidatus Methanoperedens</taxon>
    </lineage>
</organism>
<comment type="caution">
    <text evidence="2">The sequence shown here is derived from an EMBL/GenBank/DDBJ whole genome shotgun (WGS) entry which is preliminary data.</text>
</comment>
<dbReference type="InterPro" id="IPR013783">
    <property type="entry name" value="Ig-like_fold"/>
</dbReference>
<evidence type="ECO:0000256" key="1">
    <source>
        <dbReference type="SAM" id="Phobius"/>
    </source>
</evidence>
<gene>
    <name evidence="2" type="ORF">MPEBLZ_02962</name>
</gene>
<dbReference type="AlphaFoldDB" id="A0A0P8DXR5"/>
<accession>A0A0P8DXR5</accession>
<feature type="transmembrane region" description="Helical" evidence="1">
    <location>
        <begin position="7"/>
        <end position="25"/>
    </location>
</feature>
<dbReference type="Proteomes" id="UP000050360">
    <property type="component" value="Unassembled WGS sequence"/>
</dbReference>
<sequence length="315" mass="34944">MKTKIKILIMGIITVILIIISGYLISQQEIEPPPAILEIDGKEQVSGIGSYCWTDTWNALCADMIGLPTAQEPLIASSPFTAHLRLPLQEPPYELQFSVVQVTEKDELAFNGRGWRWWRINEGERFTLPLEHETDIELPLEPGLYVLYVASWWKEEGSASYGFLVEVQANGTGVAPATPVPVFPVNQTLPSKDTRPAIISIQPDFGTIETKVVITGTGFTAKDNNIALRLKPENSSAPFKIGYINNLVSHDGRIIEFVMPELLDVCAFPLHEIAPVTVCPDINIFFKSGKKTQTYPIFIVNQNGTSNSVNFTVSR</sequence>
<keyword evidence="1" id="KW-1133">Transmembrane helix</keyword>
<reference evidence="2 3" key="1">
    <citation type="submission" date="2015-09" db="EMBL/GenBank/DDBJ databases">
        <title>A metagenomics-based metabolic model of nitrate-dependent anaerobic oxidation of methane by Methanoperedens-like archaea.</title>
        <authorList>
            <person name="Arshad A."/>
            <person name="Speth D.R."/>
            <person name="De Graaf R.M."/>
            <person name="Op Den Camp H.J."/>
            <person name="Jetten M.S."/>
            <person name="Welte C.U."/>
        </authorList>
    </citation>
    <scope>NUCLEOTIDE SEQUENCE [LARGE SCALE GENOMIC DNA]</scope>
</reference>
<evidence type="ECO:0000313" key="2">
    <source>
        <dbReference type="EMBL" id="KPQ42504.1"/>
    </source>
</evidence>
<proteinExistence type="predicted"/>
<evidence type="ECO:0000313" key="3">
    <source>
        <dbReference type="Proteomes" id="UP000050360"/>
    </source>
</evidence>
<dbReference type="Gene3D" id="2.60.40.10">
    <property type="entry name" value="Immunoglobulins"/>
    <property type="match status" value="1"/>
</dbReference>
<keyword evidence="1" id="KW-0472">Membrane</keyword>
<protein>
    <submittedName>
        <fullName evidence="2">Uncharacterized protein</fullName>
    </submittedName>
</protein>
<keyword evidence="1" id="KW-0812">Transmembrane</keyword>
<name>A0A0P8DXR5_9EURY</name>
<dbReference type="EMBL" id="LKCM01000230">
    <property type="protein sequence ID" value="KPQ42504.1"/>
    <property type="molecule type" value="Genomic_DNA"/>
</dbReference>